<dbReference type="GO" id="GO:0051082">
    <property type="term" value="F:unfolded protein binding"/>
    <property type="evidence" value="ECO:0007669"/>
    <property type="project" value="InterPro"/>
</dbReference>
<dbReference type="GO" id="GO:0006457">
    <property type="term" value="P:protein folding"/>
    <property type="evidence" value="ECO:0007669"/>
    <property type="project" value="InterPro"/>
</dbReference>
<organism evidence="2 3">
    <name type="scientific">Caenorhabditis japonica</name>
    <dbReference type="NCBI Taxonomy" id="281687"/>
    <lineage>
        <taxon>Eukaryota</taxon>
        <taxon>Metazoa</taxon>
        <taxon>Ecdysozoa</taxon>
        <taxon>Nematoda</taxon>
        <taxon>Chromadorea</taxon>
        <taxon>Rhabditida</taxon>
        <taxon>Rhabditina</taxon>
        <taxon>Rhabditomorpha</taxon>
        <taxon>Rhabditoidea</taxon>
        <taxon>Rhabditidae</taxon>
        <taxon>Peloderinae</taxon>
        <taxon>Caenorhabditis</taxon>
    </lineage>
</organism>
<reference evidence="2" key="2">
    <citation type="submission" date="2022-06" db="UniProtKB">
        <authorList>
            <consortium name="EnsemblMetazoa"/>
        </authorList>
    </citation>
    <scope>IDENTIFICATION</scope>
    <source>
        <strain evidence="2">DF5081</strain>
    </source>
</reference>
<feature type="region of interest" description="Disordered" evidence="1">
    <location>
        <begin position="130"/>
        <end position="161"/>
    </location>
</feature>
<dbReference type="Proteomes" id="UP000005237">
    <property type="component" value="Unassembled WGS sequence"/>
</dbReference>
<dbReference type="AlphaFoldDB" id="A0A8R1HUI5"/>
<protein>
    <submittedName>
        <fullName evidence="2">DnaJ_C domain-containing protein</fullName>
    </submittedName>
</protein>
<evidence type="ECO:0000313" key="3">
    <source>
        <dbReference type="Proteomes" id="UP000005237"/>
    </source>
</evidence>
<evidence type="ECO:0000313" key="2">
    <source>
        <dbReference type="EnsemblMetazoa" id="CJA12206a.1"/>
    </source>
</evidence>
<evidence type="ECO:0000256" key="1">
    <source>
        <dbReference type="SAM" id="MobiDB-lite"/>
    </source>
</evidence>
<dbReference type="EnsemblMetazoa" id="CJA12206a.1">
    <property type="protein sequence ID" value="CJA12206a.1"/>
    <property type="gene ID" value="WBGene00131410"/>
</dbReference>
<dbReference type="InterPro" id="IPR008971">
    <property type="entry name" value="HSP40/DnaJ_pept-bd"/>
</dbReference>
<proteinExistence type="predicted"/>
<accession>A0A8R1HUI5</accession>
<dbReference type="SUPFAM" id="SSF49493">
    <property type="entry name" value="HSP40/DnaJ peptide-binding domain"/>
    <property type="match status" value="1"/>
</dbReference>
<dbReference type="Gene3D" id="2.60.260.20">
    <property type="entry name" value="Urease metallochaperone UreE, N-terminal domain"/>
    <property type="match status" value="1"/>
</dbReference>
<name>A0A8R1HUI5_CAEJA</name>
<reference evidence="3" key="1">
    <citation type="submission" date="2010-08" db="EMBL/GenBank/DDBJ databases">
        <authorList>
            <consortium name="Caenorhabditis japonica Sequencing Consortium"/>
            <person name="Wilson R.K."/>
        </authorList>
    </citation>
    <scope>NUCLEOTIDE SEQUENCE [LARGE SCALE GENOMIC DNA]</scope>
    <source>
        <strain evidence="3">DF5081</strain>
    </source>
</reference>
<sequence>MVQAVAWIVERSNESDFDEDSNSSDNEVEGRMGAVQSLDGHPLILRGKPGDIIKPGTVKGVVGKGIPNKKYPELQGNLFVEFDVGFPTDHFLEVENAYNIVRGCLPLSPKVNIPVGAQEISIMEYDEKKYSRGRGGDAYNEDSDDEQYEAHGARGVRCQQQ</sequence>
<keyword evidence="3" id="KW-1185">Reference proteome</keyword>